<evidence type="ECO:0008006" key="3">
    <source>
        <dbReference type="Google" id="ProtNLM"/>
    </source>
</evidence>
<gene>
    <name evidence="1" type="ORF">soil367_00160</name>
</gene>
<dbReference type="EMBL" id="CP031093">
    <property type="protein sequence ID" value="QCF24497.1"/>
    <property type="molecule type" value="Genomic_DNA"/>
</dbReference>
<dbReference type="NCBIfam" id="NF038106">
    <property type="entry name" value="gamma_NF038106"/>
    <property type="match status" value="1"/>
</dbReference>
<organism evidence="1 2">
    <name type="scientific">Hydrocarboniclastica marina</name>
    <dbReference type="NCBI Taxonomy" id="2259620"/>
    <lineage>
        <taxon>Bacteria</taxon>
        <taxon>Pseudomonadati</taxon>
        <taxon>Pseudomonadota</taxon>
        <taxon>Gammaproteobacteria</taxon>
        <taxon>Alteromonadales</taxon>
        <taxon>Alteromonadaceae</taxon>
        <taxon>Hydrocarboniclastica</taxon>
    </lineage>
</organism>
<keyword evidence="2" id="KW-1185">Reference proteome</keyword>
<dbReference type="KEGG" id="hmi:soil367_00160"/>
<accession>A0A4P7XFJ6</accession>
<sequence length="103" mass="11858">MAGPDKPKVLDEEWSDERVSSFLSLEPYDTSISKDYFVLERAYQSMRADDFRRFLGFFTEASRDLDSLSPGGETILDLISQHRRSVEYAEALKEFGATHNRKS</sequence>
<name>A0A4P7XFJ6_9ALTE</name>
<protein>
    <recommendedName>
        <fullName evidence="3">Aminopeptidase</fullName>
    </recommendedName>
</protein>
<dbReference type="AlphaFoldDB" id="A0A4P7XFJ6"/>
<evidence type="ECO:0000313" key="1">
    <source>
        <dbReference type="EMBL" id="QCF24497.1"/>
    </source>
</evidence>
<dbReference type="Proteomes" id="UP000298049">
    <property type="component" value="Chromosome"/>
</dbReference>
<dbReference type="OrthoDB" id="5736604at2"/>
<proteinExistence type="predicted"/>
<reference evidence="1 2" key="1">
    <citation type="submission" date="2018-07" db="EMBL/GenBank/DDBJ databases">
        <title>Marsedoiliclastica nanhaica gen. nov. sp. nov., a novel marine hydrocarbonoclastic bacterium isolated from an in-situ enriched hydrocarbon-degrading consortium in deep-sea sediment.</title>
        <authorList>
            <person name="Dong C."/>
            <person name="Ma T."/>
            <person name="Liu R."/>
            <person name="Shao Z."/>
        </authorList>
    </citation>
    <scope>NUCLEOTIDE SEQUENCE [LARGE SCALE GENOMIC DNA]</scope>
    <source>
        <strain evidence="2">soil36-7</strain>
    </source>
</reference>
<dbReference type="InterPro" id="IPR047742">
    <property type="entry name" value="PA4642-like"/>
</dbReference>
<evidence type="ECO:0000313" key="2">
    <source>
        <dbReference type="Proteomes" id="UP000298049"/>
    </source>
</evidence>
<dbReference type="RefSeq" id="WP_136545772.1">
    <property type="nucleotide sequence ID" value="NZ_CP031093.1"/>
</dbReference>